<protein>
    <recommendedName>
        <fullName evidence="6">SIAH-type domain-containing protein</fullName>
    </recommendedName>
</protein>
<keyword evidence="8" id="KW-1185">Reference proteome</keyword>
<dbReference type="InterPro" id="IPR013010">
    <property type="entry name" value="Znf_SIAH"/>
</dbReference>
<sequence>HSQLVTMLDARQKGDEDTVRKILSEYKEQRCRKRTKNISLPMKRPMEVERKGKRRKLLPTNKFENYRSIMPHASTDSNGRRFEERRENQLALRHNMPVTYLQETPSYPSLTTSRYILNRSNPEAMNQCHSTTPTDSDYLRQSEGNSGPSAMEETHIMELDTPSTSMEPWWGLGNQIQPQSLPDFRQNNQLSYPLIYDYVASTEEQLKQHQKQQQQKQNEEHHGLFNLDWSSDAQYRPQAMSSPNHTTSIGLFSNNLMLPTIPEVPQLDDDMLEIIHSQQEQENNEIQQQIPQKCRYHNRGCKKTITDMGDLIQHEMGCECQPMYCYNGCSWRGSLKQLSAHFHEVGIIIIKHTILLFFQVHSSEIVDNDESSHTFSLNEVRARQSIAFLREVNKKLYVVSVHCHGHLLYATIQSVRTGKSDRFLVKASLEVVGEDGRPHSWRGKVRPVYESLSTLWATEQCLVLDPATIGAFAGANIILHTKITTYPIDSKM</sequence>
<dbReference type="InterPro" id="IPR004162">
    <property type="entry name" value="SINA-like_animal"/>
</dbReference>
<evidence type="ECO:0000256" key="1">
    <source>
        <dbReference type="ARBA" id="ARBA00022723"/>
    </source>
</evidence>
<keyword evidence="3" id="KW-0862">Zinc</keyword>
<dbReference type="PROSITE" id="PS51081">
    <property type="entry name" value="ZF_SIAH"/>
    <property type="match status" value="1"/>
</dbReference>
<evidence type="ECO:0000256" key="4">
    <source>
        <dbReference type="PROSITE-ProRule" id="PRU00455"/>
    </source>
</evidence>
<dbReference type="InterPro" id="IPR013083">
    <property type="entry name" value="Znf_RING/FYVE/PHD"/>
</dbReference>
<accession>A0ABQ8U1M9</accession>
<evidence type="ECO:0000313" key="8">
    <source>
        <dbReference type="Proteomes" id="UP001148838"/>
    </source>
</evidence>
<dbReference type="Gene3D" id="3.30.40.10">
    <property type="entry name" value="Zinc/RING finger domain, C3HC4 (zinc finger)"/>
    <property type="match status" value="1"/>
</dbReference>
<comment type="caution">
    <text evidence="7">The sequence shown here is derived from an EMBL/GenBank/DDBJ whole genome shotgun (WGS) entry which is preliminary data.</text>
</comment>
<feature type="domain" description="SIAH-type" evidence="6">
    <location>
        <begin position="289"/>
        <end position="347"/>
    </location>
</feature>
<organism evidence="7 8">
    <name type="scientific">Periplaneta americana</name>
    <name type="common">American cockroach</name>
    <name type="synonym">Blatta americana</name>
    <dbReference type="NCBI Taxonomy" id="6978"/>
    <lineage>
        <taxon>Eukaryota</taxon>
        <taxon>Metazoa</taxon>
        <taxon>Ecdysozoa</taxon>
        <taxon>Arthropoda</taxon>
        <taxon>Hexapoda</taxon>
        <taxon>Insecta</taxon>
        <taxon>Pterygota</taxon>
        <taxon>Neoptera</taxon>
        <taxon>Polyneoptera</taxon>
        <taxon>Dictyoptera</taxon>
        <taxon>Blattodea</taxon>
        <taxon>Blattoidea</taxon>
        <taxon>Blattidae</taxon>
        <taxon>Blattinae</taxon>
        <taxon>Periplaneta</taxon>
    </lineage>
</organism>
<feature type="compositionally biased region" description="Polar residues" evidence="5">
    <location>
        <begin position="124"/>
        <end position="135"/>
    </location>
</feature>
<evidence type="ECO:0000256" key="3">
    <source>
        <dbReference type="ARBA" id="ARBA00022833"/>
    </source>
</evidence>
<keyword evidence="2 4" id="KW-0863">Zinc-finger</keyword>
<feature type="region of interest" description="Disordered" evidence="5">
    <location>
        <begin position="124"/>
        <end position="150"/>
    </location>
</feature>
<evidence type="ECO:0000256" key="2">
    <source>
        <dbReference type="ARBA" id="ARBA00022771"/>
    </source>
</evidence>
<evidence type="ECO:0000256" key="5">
    <source>
        <dbReference type="SAM" id="MobiDB-lite"/>
    </source>
</evidence>
<gene>
    <name evidence="7" type="ORF">ANN_02751</name>
</gene>
<reference evidence="7 8" key="1">
    <citation type="journal article" date="2022" name="Allergy">
        <title>Genome assembly and annotation of Periplaneta americana reveal a comprehensive cockroach allergen profile.</title>
        <authorList>
            <person name="Wang L."/>
            <person name="Xiong Q."/>
            <person name="Saelim N."/>
            <person name="Wang L."/>
            <person name="Nong W."/>
            <person name="Wan A.T."/>
            <person name="Shi M."/>
            <person name="Liu X."/>
            <person name="Cao Q."/>
            <person name="Hui J.H.L."/>
            <person name="Sookrung N."/>
            <person name="Leung T.F."/>
            <person name="Tungtrongchitr A."/>
            <person name="Tsui S.K.W."/>
        </authorList>
    </citation>
    <scope>NUCLEOTIDE SEQUENCE [LARGE SCALE GENOMIC DNA]</scope>
    <source>
        <strain evidence="7">PWHHKU_190912</strain>
    </source>
</reference>
<dbReference type="PANTHER" id="PTHR45877:SF2">
    <property type="entry name" value="E3 UBIQUITIN-PROTEIN LIGASE SINA-RELATED"/>
    <property type="match status" value="1"/>
</dbReference>
<name>A0ABQ8U1M9_PERAM</name>
<evidence type="ECO:0000259" key="6">
    <source>
        <dbReference type="PROSITE" id="PS51081"/>
    </source>
</evidence>
<dbReference type="PANTHER" id="PTHR45877">
    <property type="entry name" value="E3 UBIQUITIN-PROTEIN LIGASE SIAH2"/>
    <property type="match status" value="1"/>
</dbReference>
<dbReference type="SUPFAM" id="SSF49599">
    <property type="entry name" value="TRAF domain-like"/>
    <property type="match status" value="1"/>
</dbReference>
<keyword evidence="1" id="KW-0479">Metal-binding</keyword>
<dbReference type="EMBL" id="JAJSOF020000001">
    <property type="protein sequence ID" value="KAJ4451290.1"/>
    <property type="molecule type" value="Genomic_DNA"/>
</dbReference>
<feature type="non-terminal residue" evidence="7">
    <location>
        <position position="1"/>
    </location>
</feature>
<evidence type="ECO:0000313" key="7">
    <source>
        <dbReference type="EMBL" id="KAJ4451290.1"/>
    </source>
</evidence>
<proteinExistence type="predicted"/>
<dbReference type="Proteomes" id="UP001148838">
    <property type="component" value="Unassembled WGS sequence"/>
</dbReference>